<dbReference type="Proteomes" id="UP000236163">
    <property type="component" value="Unassembled WGS sequence"/>
</dbReference>
<dbReference type="EMBL" id="JWSP02000004">
    <property type="protein sequence ID" value="PNO35717.1"/>
    <property type="molecule type" value="Genomic_DNA"/>
</dbReference>
<reference evidence="2" key="1">
    <citation type="submission" date="2017-12" db="EMBL/GenBank/DDBJ databases">
        <title>FDA dAtabase for Regulatory Grade micrObial Sequences (FDA-ARGOS): Supporting development and validation of Infectious Disease Dx tests.</title>
        <authorList>
            <person name="Sichtig H."/>
            <person name="Tallon L."/>
            <person name="Sadzewicz L."/>
            <person name="Sengamalay N."/>
            <person name="Nagaraj S."/>
            <person name="Vavikolanu K."/>
            <person name="Aluvathingal J."/>
            <person name="Nadendla S."/>
            <person name="Pirone D.C."/>
            <person name="Hoffman M."/>
            <person name="Muruvanda T."/>
            <person name="Allard M."/>
            <person name="Evans P."/>
        </authorList>
    </citation>
    <scope>NUCLEOTIDE SEQUENCE [LARGE SCALE GENOMIC DNA]</scope>
    <source>
        <strain evidence="2">FDAARGOS_55</strain>
    </source>
</reference>
<sequence length="84" mass="9391">MDEFSGQHPIHGLLPLLEANPEMTFLEKSEIEKLLSVLVGDDLLVALSCLSTGGRCHTETSTDNKLQGYLFENQKRQKANRADF</sequence>
<gene>
    <name evidence="1" type="ORF">RK55_005535</name>
</gene>
<comment type="caution">
    <text evidence="1">The sequence shown here is derived from an EMBL/GenBank/DDBJ whole genome shotgun (WGS) entry which is preliminary data.</text>
</comment>
<evidence type="ECO:0000313" key="1">
    <source>
        <dbReference type="EMBL" id="PNO35717.1"/>
    </source>
</evidence>
<protein>
    <submittedName>
        <fullName evidence="1">Integrase</fullName>
    </submittedName>
</protein>
<dbReference type="AlphaFoldDB" id="A0A1J6ZJC2"/>
<organism evidence="1 2">
    <name type="scientific">Salmonella enterica subsp. houtenae serovar 50:g,z51:-</name>
    <dbReference type="NCBI Taxonomy" id="1173947"/>
    <lineage>
        <taxon>Bacteria</taxon>
        <taxon>Pseudomonadati</taxon>
        <taxon>Pseudomonadota</taxon>
        <taxon>Gammaproteobacteria</taxon>
        <taxon>Enterobacterales</taxon>
        <taxon>Enterobacteriaceae</taxon>
        <taxon>Salmonella</taxon>
    </lineage>
</organism>
<evidence type="ECO:0000313" key="2">
    <source>
        <dbReference type="Proteomes" id="UP000236163"/>
    </source>
</evidence>
<name>A0A1J6ZJC2_SALHO</name>
<dbReference type="STRING" id="523831.SEHO0A_04145"/>
<proteinExistence type="predicted"/>
<accession>A0A1J6ZJC2</accession>